<evidence type="ECO:0000313" key="3">
    <source>
        <dbReference type="Proteomes" id="UP000444721"/>
    </source>
</evidence>
<dbReference type="GeneID" id="68112129"/>
<organism evidence="2 3">
    <name type="scientific">Naegleria fowleri</name>
    <name type="common">Brain eating amoeba</name>
    <dbReference type="NCBI Taxonomy" id="5763"/>
    <lineage>
        <taxon>Eukaryota</taxon>
        <taxon>Discoba</taxon>
        <taxon>Heterolobosea</taxon>
        <taxon>Tetramitia</taxon>
        <taxon>Eutetramitia</taxon>
        <taxon>Vahlkampfiidae</taxon>
        <taxon>Naegleria</taxon>
    </lineage>
</organism>
<reference evidence="2 3" key="1">
    <citation type="journal article" date="2019" name="Sci. Rep.">
        <title>Nanopore sequencing improves the draft genome of the human pathogenic amoeba Naegleria fowleri.</title>
        <authorList>
            <person name="Liechti N."/>
            <person name="Schurch N."/>
            <person name="Bruggmann R."/>
            <person name="Wittwer M."/>
        </authorList>
    </citation>
    <scope>NUCLEOTIDE SEQUENCE [LARGE SCALE GENOMIC DNA]</scope>
    <source>
        <strain evidence="2 3">ATCC 30894</strain>
    </source>
</reference>
<dbReference type="VEuPathDB" id="AmoebaDB:NF0096350"/>
<evidence type="ECO:0000256" key="1">
    <source>
        <dbReference type="SAM" id="Phobius"/>
    </source>
</evidence>
<dbReference type="VEuPathDB" id="AmoebaDB:NfTy_086210"/>
<comment type="caution">
    <text evidence="2">The sequence shown here is derived from an EMBL/GenBank/DDBJ whole genome shotgun (WGS) entry which is preliminary data.</text>
</comment>
<dbReference type="Proteomes" id="UP000444721">
    <property type="component" value="Unassembled WGS sequence"/>
</dbReference>
<keyword evidence="1" id="KW-0472">Membrane</keyword>
<keyword evidence="3" id="KW-1185">Reference proteome</keyword>
<dbReference type="EMBL" id="VFQX01000041">
    <property type="protein sequence ID" value="KAF0976236.1"/>
    <property type="molecule type" value="Genomic_DNA"/>
</dbReference>
<keyword evidence="1" id="KW-0812">Transmembrane</keyword>
<keyword evidence="1" id="KW-1133">Transmembrane helix</keyword>
<dbReference type="VEuPathDB" id="AmoebaDB:FDP41_004911"/>
<dbReference type="RefSeq" id="XP_044560949.1">
    <property type="nucleotide sequence ID" value="XM_044708378.1"/>
</dbReference>
<name>A0A6A5BMS2_NAEFO</name>
<evidence type="ECO:0000313" key="2">
    <source>
        <dbReference type="EMBL" id="KAF0976236.1"/>
    </source>
</evidence>
<accession>A0A6A5BMS2</accession>
<sequence>MEPLEKWILVAGDANNICEDVSGLRLTLNKSLQKVKDAKKEKLMTYLSFGGLMFFGICLIVIGVLMFINPSMPGVNQVIGGAGVKGGISLATSGLALVGGSAAGAYVFHKLDLEAMNRN</sequence>
<feature type="transmembrane region" description="Helical" evidence="1">
    <location>
        <begin position="43"/>
        <end position="68"/>
    </location>
</feature>
<proteinExistence type="predicted"/>
<protein>
    <submittedName>
        <fullName evidence="2">Uncharacterized protein</fullName>
    </submittedName>
</protein>
<feature type="transmembrane region" description="Helical" evidence="1">
    <location>
        <begin position="88"/>
        <end position="108"/>
    </location>
</feature>
<gene>
    <name evidence="2" type="ORF">FDP41_004911</name>
</gene>
<dbReference type="AlphaFoldDB" id="A0A6A5BMS2"/>